<keyword evidence="4 9" id="KW-1133">Transmembrane helix</keyword>
<dbReference type="InterPro" id="IPR026039">
    <property type="entry name" value="YfgM"/>
</dbReference>
<proteinExistence type="inferred from homology"/>
<dbReference type="OrthoDB" id="9789675at2"/>
<sequence>MALDIYASDQEKSEAIKQWWRENARALLVGIIIGLLALFGLRGWMEYKQNRVREASSLYQQILVAKAQEEANTEIYNSAEHLIQDYSDTPYGLFSVLMLAKEDQGRGDVKAAMERFKRALEYTQNSGLRRVIYLRLARLLLAVGNPEEALTTLAEVKPGSFASAYAELRGDAHVELGQLPEARQAYQEALLDLGPGEPRRQILSMKLDNIAQP</sequence>
<evidence type="ECO:0000256" key="9">
    <source>
        <dbReference type="SAM" id="Phobius"/>
    </source>
</evidence>
<comment type="subcellular location">
    <subcellularLocation>
        <location evidence="1">Cell membrane</location>
        <topology evidence="1">Single-pass type II membrane protein</topology>
    </subcellularLocation>
</comment>
<keyword evidence="12" id="KW-1185">Reference proteome</keyword>
<evidence type="ECO:0000256" key="2">
    <source>
        <dbReference type="ARBA" id="ARBA00022475"/>
    </source>
</evidence>
<evidence type="ECO:0000256" key="7">
    <source>
        <dbReference type="ARBA" id="ARBA00024197"/>
    </source>
</evidence>
<gene>
    <name evidence="11" type="ORF">E3U44_09565</name>
</gene>
<dbReference type="Gene3D" id="1.25.40.10">
    <property type="entry name" value="Tetratricopeptide repeat domain"/>
    <property type="match status" value="1"/>
</dbReference>
<keyword evidence="6" id="KW-0143">Chaperone</keyword>
<dbReference type="RefSeq" id="WP_134357920.1">
    <property type="nucleotide sequence ID" value="NZ_CP038033.1"/>
</dbReference>
<dbReference type="AlphaFoldDB" id="A0A4P7BX69"/>
<dbReference type="EMBL" id="CP038033">
    <property type="protein sequence ID" value="QBQ54728.1"/>
    <property type="molecule type" value="Genomic_DNA"/>
</dbReference>
<dbReference type="GO" id="GO:0044877">
    <property type="term" value="F:protein-containing complex binding"/>
    <property type="evidence" value="ECO:0007669"/>
    <property type="project" value="InterPro"/>
</dbReference>
<dbReference type="InterPro" id="IPR011990">
    <property type="entry name" value="TPR-like_helical_dom_sf"/>
</dbReference>
<dbReference type="PANTHER" id="PTHR38035:SF1">
    <property type="entry name" value="ANCILLARY SECYEG TRANSLOCON SUBUNIT"/>
    <property type="match status" value="1"/>
</dbReference>
<feature type="transmembrane region" description="Helical" evidence="9">
    <location>
        <begin position="26"/>
        <end position="44"/>
    </location>
</feature>
<dbReference type="PIRSF" id="PIRSF006170">
    <property type="entry name" value="YfgM"/>
    <property type="match status" value="1"/>
</dbReference>
<keyword evidence="2" id="KW-1003">Cell membrane</keyword>
<evidence type="ECO:0000313" key="11">
    <source>
        <dbReference type="EMBL" id="QBQ54728.1"/>
    </source>
</evidence>
<accession>A0A4P7BX69</accession>
<dbReference type="PANTHER" id="PTHR38035">
    <property type="entry name" value="UPF0070 PROTEIN YFGM"/>
    <property type="match status" value="1"/>
</dbReference>
<feature type="domain" description="Ancillary SecYEG translocon subunit/Cell division coordinator CpoB TPR" evidence="10">
    <location>
        <begin position="17"/>
        <end position="211"/>
    </location>
</feature>
<dbReference type="Proteomes" id="UP000294325">
    <property type="component" value="Chromosome"/>
</dbReference>
<evidence type="ECO:0000256" key="1">
    <source>
        <dbReference type="ARBA" id="ARBA00004401"/>
    </source>
</evidence>
<comment type="similarity">
    <text evidence="7">Belongs to the YfgM family.</text>
</comment>
<reference evidence="11 12" key="1">
    <citation type="submission" date="2019-03" db="EMBL/GenBank/DDBJ databases">
        <title>The genome sequence of Nitrosococcus wardiae strain D1FHST reveals the archetypal metabolic capacity of ammonia-oxidizing Gammaproteobacteria.</title>
        <authorList>
            <person name="Wang L."/>
            <person name="Lim C.K."/>
            <person name="Hanson T.E."/>
            <person name="Dang H."/>
            <person name="Klotz M.G."/>
        </authorList>
    </citation>
    <scope>NUCLEOTIDE SEQUENCE [LARGE SCALE GENOMIC DNA]</scope>
    <source>
        <strain evidence="11 12">D1FHS</strain>
    </source>
</reference>
<keyword evidence="5 9" id="KW-0472">Membrane</keyword>
<evidence type="ECO:0000259" key="10">
    <source>
        <dbReference type="Pfam" id="PF09976"/>
    </source>
</evidence>
<keyword evidence="3 9" id="KW-0812">Transmembrane</keyword>
<dbReference type="KEGG" id="nwr:E3U44_09565"/>
<name>A0A4P7BX69_9GAMM</name>
<dbReference type="Pfam" id="PF09976">
    <property type="entry name" value="TPR_21"/>
    <property type="match status" value="1"/>
</dbReference>
<evidence type="ECO:0000256" key="4">
    <source>
        <dbReference type="ARBA" id="ARBA00022989"/>
    </source>
</evidence>
<dbReference type="GO" id="GO:0005886">
    <property type="term" value="C:plasma membrane"/>
    <property type="evidence" value="ECO:0007669"/>
    <property type="project" value="UniProtKB-SubCell"/>
</dbReference>
<dbReference type="SUPFAM" id="SSF48452">
    <property type="entry name" value="TPR-like"/>
    <property type="match status" value="1"/>
</dbReference>
<evidence type="ECO:0000256" key="5">
    <source>
        <dbReference type="ARBA" id="ARBA00023136"/>
    </source>
</evidence>
<evidence type="ECO:0000256" key="6">
    <source>
        <dbReference type="ARBA" id="ARBA00023186"/>
    </source>
</evidence>
<organism evidence="11 12">
    <name type="scientific">Nitrosococcus wardiae</name>
    <dbReference type="NCBI Taxonomy" id="1814290"/>
    <lineage>
        <taxon>Bacteria</taxon>
        <taxon>Pseudomonadati</taxon>
        <taxon>Pseudomonadota</taxon>
        <taxon>Gammaproteobacteria</taxon>
        <taxon>Chromatiales</taxon>
        <taxon>Chromatiaceae</taxon>
        <taxon>Nitrosococcus</taxon>
    </lineage>
</organism>
<evidence type="ECO:0000256" key="8">
    <source>
        <dbReference type="ARBA" id="ARBA00024235"/>
    </source>
</evidence>
<evidence type="ECO:0000313" key="12">
    <source>
        <dbReference type="Proteomes" id="UP000294325"/>
    </source>
</evidence>
<dbReference type="InterPro" id="IPR018704">
    <property type="entry name" value="SecYEG/CpoB_TPR"/>
</dbReference>
<evidence type="ECO:0000256" key="3">
    <source>
        <dbReference type="ARBA" id="ARBA00022692"/>
    </source>
</evidence>
<protein>
    <recommendedName>
        <fullName evidence="8">Ancillary SecYEG translocon subunit</fullName>
    </recommendedName>
</protein>